<dbReference type="EMBL" id="JBHFFA010000007">
    <property type="protein sequence ID" value="KAL2614184.1"/>
    <property type="molecule type" value="Genomic_DNA"/>
</dbReference>
<name>A0ABD1XZ17_9MARC</name>
<organism evidence="1 2">
    <name type="scientific">Riccia fluitans</name>
    <dbReference type="NCBI Taxonomy" id="41844"/>
    <lineage>
        <taxon>Eukaryota</taxon>
        <taxon>Viridiplantae</taxon>
        <taxon>Streptophyta</taxon>
        <taxon>Embryophyta</taxon>
        <taxon>Marchantiophyta</taxon>
        <taxon>Marchantiopsida</taxon>
        <taxon>Marchantiidae</taxon>
        <taxon>Marchantiales</taxon>
        <taxon>Ricciaceae</taxon>
        <taxon>Riccia</taxon>
    </lineage>
</organism>
<accession>A0ABD1XZ17</accession>
<keyword evidence="2" id="KW-1185">Reference proteome</keyword>
<gene>
    <name evidence="1" type="ORF">R1flu_025876</name>
</gene>
<dbReference type="AlphaFoldDB" id="A0ABD1XZ17"/>
<protein>
    <submittedName>
        <fullName evidence="1">Uncharacterized protein</fullName>
    </submittedName>
</protein>
<proteinExistence type="predicted"/>
<comment type="caution">
    <text evidence="1">The sequence shown here is derived from an EMBL/GenBank/DDBJ whole genome shotgun (WGS) entry which is preliminary data.</text>
</comment>
<dbReference type="Proteomes" id="UP001605036">
    <property type="component" value="Unassembled WGS sequence"/>
</dbReference>
<reference evidence="1 2" key="1">
    <citation type="submission" date="2024-09" db="EMBL/GenBank/DDBJ databases">
        <title>Chromosome-scale assembly of Riccia fluitans.</title>
        <authorList>
            <person name="Paukszto L."/>
            <person name="Sawicki J."/>
            <person name="Karawczyk K."/>
            <person name="Piernik-Szablinska J."/>
            <person name="Szczecinska M."/>
            <person name="Mazdziarz M."/>
        </authorList>
    </citation>
    <scope>NUCLEOTIDE SEQUENCE [LARGE SCALE GENOMIC DNA]</scope>
    <source>
        <strain evidence="1">Rf_01</strain>
        <tissue evidence="1">Aerial parts of the thallus</tissue>
    </source>
</reference>
<sequence length="124" mass="14574">MALPNSQAPSSPRERPSEATLQFYMTPYLRQFLSEEIYLSPPIRPCDSRPGRLVRREWRRESDELRRIAAKVHRLRAIRGSRGGPPRRPRRIQMRIARERLLLSFSNLIKATLRQPSAGRRTTR</sequence>
<evidence type="ECO:0000313" key="2">
    <source>
        <dbReference type="Proteomes" id="UP001605036"/>
    </source>
</evidence>
<evidence type="ECO:0000313" key="1">
    <source>
        <dbReference type="EMBL" id="KAL2614184.1"/>
    </source>
</evidence>